<evidence type="ECO:0000313" key="2">
    <source>
        <dbReference type="EMBL" id="TDD63584.1"/>
    </source>
</evidence>
<dbReference type="OrthoDB" id="2528990at2"/>
<keyword evidence="3" id="KW-1185">Reference proteome</keyword>
<accession>A0A4R4ZYX5</accession>
<feature type="compositionally biased region" description="Basic residues" evidence="1">
    <location>
        <begin position="129"/>
        <end position="141"/>
    </location>
</feature>
<dbReference type="Proteomes" id="UP000295578">
    <property type="component" value="Unassembled WGS sequence"/>
</dbReference>
<gene>
    <name evidence="2" type="ORF">E1293_42935</name>
</gene>
<dbReference type="EMBL" id="SMKY01000406">
    <property type="protein sequence ID" value="TDD63584.1"/>
    <property type="molecule type" value="Genomic_DNA"/>
</dbReference>
<reference evidence="2 3" key="1">
    <citation type="submission" date="2019-03" db="EMBL/GenBank/DDBJ databases">
        <title>Draft genome sequences of novel Actinobacteria.</title>
        <authorList>
            <person name="Sahin N."/>
            <person name="Ay H."/>
            <person name="Saygin H."/>
        </authorList>
    </citation>
    <scope>NUCLEOTIDE SEQUENCE [LARGE SCALE GENOMIC DNA]</scope>
    <source>
        <strain evidence="2 3">DSM 45941</strain>
    </source>
</reference>
<evidence type="ECO:0000256" key="1">
    <source>
        <dbReference type="SAM" id="MobiDB-lite"/>
    </source>
</evidence>
<protein>
    <submittedName>
        <fullName evidence="2">Uncharacterized protein</fullName>
    </submittedName>
</protein>
<dbReference type="AlphaFoldDB" id="A0A4R4ZYX5"/>
<sequence>MSSPAQIVIVEGGEHWVAWDKGQGALGGECVLFVSSPHEMDRYKDWYDRRWNRGPDAVYLVDHDRRVLLFSFIYTYDLPDAQAYRAMLLRLVRHMWKGWRVDWAYNGVEDVVAHLGLDVSVLGPDPGRPRPRPRRPALHHRRPDDQNHCLVTVDDGSAVRAYGVTPASDELLGLGPQLLERLPEEARLVACESVPRAGLHVDLPTRTGGYWTQGFIHGALYEASRTWPGWRWDFWEDDYTVQRARAGGAVTIPDPDVGTAITDFVTRRARLLGWDAELARSLLPEVLAEPDDERRIAALADFIQVMPY</sequence>
<name>A0A4R4ZYX5_9ACTN</name>
<feature type="region of interest" description="Disordered" evidence="1">
    <location>
        <begin position="123"/>
        <end position="142"/>
    </location>
</feature>
<proteinExistence type="predicted"/>
<dbReference type="RefSeq" id="WP_132205259.1">
    <property type="nucleotide sequence ID" value="NZ_SMKY01000406.1"/>
</dbReference>
<evidence type="ECO:0000313" key="3">
    <source>
        <dbReference type="Proteomes" id="UP000295578"/>
    </source>
</evidence>
<organism evidence="2 3">
    <name type="scientific">Actinomadura darangshiensis</name>
    <dbReference type="NCBI Taxonomy" id="705336"/>
    <lineage>
        <taxon>Bacteria</taxon>
        <taxon>Bacillati</taxon>
        <taxon>Actinomycetota</taxon>
        <taxon>Actinomycetes</taxon>
        <taxon>Streptosporangiales</taxon>
        <taxon>Thermomonosporaceae</taxon>
        <taxon>Actinomadura</taxon>
    </lineage>
</organism>
<comment type="caution">
    <text evidence="2">The sequence shown here is derived from an EMBL/GenBank/DDBJ whole genome shotgun (WGS) entry which is preliminary data.</text>
</comment>